<dbReference type="AlphaFoldDB" id="N1RER2"/>
<keyword evidence="4 7" id="KW-0472">Membrane</keyword>
<organism evidence="8 9">
    <name type="scientific">Fusarium oxysporum f. sp. cubense (strain race 4)</name>
    <name type="common">Panama disease fungus</name>
    <dbReference type="NCBI Taxonomy" id="2502994"/>
    <lineage>
        <taxon>Eukaryota</taxon>
        <taxon>Fungi</taxon>
        <taxon>Dikarya</taxon>
        <taxon>Ascomycota</taxon>
        <taxon>Pezizomycotina</taxon>
        <taxon>Sordariomycetes</taxon>
        <taxon>Hypocreomycetidae</taxon>
        <taxon>Hypocreales</taxon>
        <taxon>Nectriaceae</taxon>
        <taxon>Fusarium</taxon>
        <taxon>Fusarium oxysporum species complex</taxon>
    </lineage>
</organism>
<feature type="transmembrane region" description="Helical" evidence="7">
    <location>
        <begin position="265"/>
        <end position="289"/>
    </location>
</feature>
<gene>
    <name evidence="8" type="ORF">FOC4_g10001094</name>
</gene>
<protein>
    <submittedName>
        <fullName evidence="8">Major facilitator superfamily domain-containing protein 7-a</fullName>
    </submittedName>
</protein>
<proteinExistence type="predicted"/>
<evidence type="ECO:0000256" key="4">
    <source>
        <dbReference type="ARBA" id="ARBA00023136"/>
    </source>
</evidence>
<evidence type="ECO:0000256" key="2">
    <source>
        <dbReference type="ARBA" id="ARBA00022692"/>
    </source>
</evidence>
<reference evidence="9" key="1">
    <citation type="submission" date="2012-09" db="EMBL/GenBank/DDBJ databases">
        <title>Genome sequencing and comparative transcriptomics of race 1 and race 4 of banana pathogen: Fusarium oxysporum f. sp. cubense.</title>
        <authorList>
            <person name="Fang X."/>
            <person name="Huang J."/>
        </authorList>
    </citation>
    <scope>NUCLEOTIDE SEQUENCE [LARGE SCALE GENOMIC DNA]</scope>
    <source>
        <strain evidence="9">race 4</strain>
    </source>
</reference>
<dbReference type="InterPro" id="IPR049680">
    <property type="entry name" value="FLVCR1-2_SLC49-like"/>
</dbReference>
<evidence type="ECO:0000256" key="5">
    <source>
        <dbReference type="ARBA" id="ARBA00023180"/>
    </source>
</evidence>
<sequence>MASTSQNSVFEAAPAAQSAGPGAGMDKKNLNSPTVFAPDDSTSSVRRGSIEQPYRTYKIRWFGLVVLTLLNVMVSWSWLTFAPVTSSTAQFYGVDETMVNWLSSIFVFANFAMTFITIKLLDWGLRPTLISGSALLLIGSWVRYAGSYSSDGNTVSVVAVAQAILGMSQSLVLSAPTRFSETWFTSKGRVTATAVMSLANPTGAAIGSIVVPLWTNEPSDISSVVLYVAIISSAVAIPGCFIPAAPPTSPSAIHHIERPKVLPSLLILVQSLECYLIIIPFWVYTGLFVATTSLINQIVTPYGFSDTEAGIGGGLLIVLGLVFSAITAPVIDRTKKFILVIKCGVVAGGLCYLALVWVPSTKEIGALYAVLCCLGISSLAIVPVALEVLTEISYPAGAEITSSIAWAGGQLLGGCFIILGNGMKAAESADPPRNMKDFTIFQAVLAMAMIPLPLMLGMFGRSDKVALKRTNVHQSTLTGLDNR</sequence>
<dbReference type="SUPFAM" id="SSF103473">
    <property type="entry name" value="MFS general substrate transporter"/>
    <property type="match status" value="1"/>
</dbReference>
<dbReference type="PANTHER" id="PTHR10924:SF6">
    <property type="entry name" value="SOLUTE CARRIER FAMILY 49 MEMBER A3"/>
    <property type="match status" value="1"/>
</dbReference>
<dbReference type="GO" id="GO:0016020">
    <property type="term" value="C:membrane"/>
    <property type="evidence" value="ECO:0007669"/>
    <property type="project" value="UniProtKB-SubCell"/>
</dbReference>
<accession>N1RER2</accession>
<dbReference type="OrthoDB" id="422206at2759"/>
<feature type="transmembrane region" description="Helical" evidence="7">
    <location>
        <begin position="221"/>
        <end position="244"/>
    </location>
</feature>
<dbReference type="Proteomes" id="UP000016929">
    <property type="component" value="Unassembled WGS sequence"/>
</dbReference>
<keyword evidence="2 7" id="KW-0812">Transmembrane</keyword>
<name>N1RER2_FUSC4</name>
<dbReference type="InterPro" id="IPR011701">
    <property type="entry name" value="MFS"/>
</dbReference>
<dbReference type="Gene3D" id="1.20.1250.20">
    <property type="entry name" value="MFS general substrate transporter like domains"/>
    <property type="match status" value="2"/>
</dbReference>
<dbReference type="GO" id="GO:0022857">
    <property type="term" value="F:transmembrane transporter activity"/>
    <property type="evidence" value="ECO:0007669"/>
    <property type="project" value="InterPro"/>
</dbReference>
<feature type="transmembrane region" description="Helical" evidence="7">
    <location>
        <begin position="398"/>
        <end position="419"/>
    </location>
</feature>
<feature type="transmembrane region" description="Helical" evidence="7">
    <location>
        <begin position="61"/>
        <end position="81"/>
    </location>
</feature>
<dbReference type="PANTHER" id="PTHR10924">
    <property type="entry name" value="MAJOR FACILITATOR SUPERFAMILY PROTEIN-RELATED"/>
    <property type="match status" value="1"/>
</dbReference>
<feature type="transmembrane region" description="Helical" evidence="7">
    <location>
        <begin position="128"/>
        <end position="146"/>
    </location>
</feature>
<evidence type="ECO:0000256" key="3">
    <source>
        <dbReference type="ARBA" id="ARBA00022989"/>
    </source>
</evidence>
<dbReference type="Pfam" id="PF07690">
    <property type="entry name" value="MFS_1"/>
    <property type="match status" value="1"/>
</dbReference>
<feature type="transmembrane region" description="Helical" evidence="7">
    <location>
        <begin position="152"/>
        <end position="173"/>
    </location>
</feature>
<evidence type="ECO:0000256" key="7">
    <source>
        <dbReference type="SAM" id="Phobius"/>
    </source>
</evidence>
<feature type="transmembrane region" description="Helical" evidence="7">
    <location>
        <begin position="337"/>
        <end position="358"/>
    </location>
</feature>
<feature type="transmembrane region" description="Helical" evidence="7">
    <location>
        <begin position="309"/>
        <end position="330"/>
    </location>
</feature>
<dbReference type="InterPro" id="IPR036259">
    <property type="entry name" value="MFS_trans_sf"/>
</dbReference>
<evidence type="ECO:0000313" key="9">
    <source>
        <dbReference type="Proteomes" id="UP000016929"/>
    </source>
</evidence>
<feature type="transmembrane region" description="Helical" evidence="7">
    <location>
        <begin position="101"/>
        <end position="121"/>
    </location>
</feature>
<reference evidence="9" key="2">
    <citation type="journal article" date="2014" name="PLoS ONE">
        <title>Genome and Transcriptome Analysis of the Fungal Pathogen Fusarium oxysporum f. sp. cubense Causing Banana Vascular Wilt Disease.</title>
        <authorList>
            <person name="Guo L."/>
            <person name="Han L."/>
            <person name="Yang L."/>
            <person name="Zeng H."/>
            <person name="Fan D."/>
            <person name="Zhu Y."/>
            <person name="Feng Y."/>
            <person name="Wang G."/>
            <person name="Peng C."/>
            <person name="Jiang X."/>
            <person name="Zhou D."/>
            <person name="Ni P."/>
            <person name="Liang C."/>
            <person name="Liu L."/>
            <person name="Wang J."/>
            <person name="Mao C."/>
            <person name="Fang X."/>
            <person name="Peng M."/>
            <person name="Huang J."/>
        </authorList>
    </citation>
    <scope>NUCLEOTIDE SEQUENCE [LARGE SCALE GENOMIC DNA]</scope>
    <source>
        <strain evidence="9">race 4</strain>
    </source>
</reference>
<evidence type="ECO:0000256" key="1">
    <source>
        <dbReference type="ARBA" id="ARBA00004141"/>
    </source>
</evidence>
<comment type="subcellular location">
    <subcellularLocation>
        <location evidence="1">Membrane</location>
        <topology evidence="1">Multi-pass membrane protein</topology>
    </subcellularLocation>
</comment>
<keyword evidence="9" id="KW-1185">Reference proteome</keyword>
<feature type="region of interest" description="Disordered" evidence="6">
    <location>
        <begin position="1"/>
        <end position="29"/>
    </location>
</feature>
<keyword evidence="5" id="KW-0325">Glycoprotein</keyword>
<feature type="transmembrane region" description="Helical" evidence="7">
    <location>
        <begin position="194"/>
        <end position="215"/>
    </location>
</feature>
<feature type="transmembrane region" description="Helical" evidence="7">
    <location>
        <begin position="439"/>
        <end position="459"/>
    </location>
</feature>
<dbReference type="HOGENOM" id="CLU_023132_2_1_1"/>
<dbReference type="EMBL" id="KB726994">
    <property type="protein sequence ID" value="EMT62897.1"/>
    <property type="molecule type" value="Genomic_DNA"/>
</dbReference>
<evidence type="ECO:0000256" key="6">
    <source>
        <dbReference type="SAM" id="MobiDB-lite"/>
    </source>
</evidence>
<keyword evidence="3 7" id="KW-1133">Transmembrane helix</keyword>
<evidence type="ECO:0000313" key="8">
    <source>
        <dbReference type="EMBL" id="EMT62897.1"/>
    </source>
</evidence>
<feature type="transmembrane region" description="Helical" evidence="7">
    <location>
        <begin position="364"/>
        <end position="386"/>
    </location>
</feature>